<dbReference type="InParanoid" id="A0A024G985"/>
<sequence>MRASPMKAYALLGIGLFLMHHQLVASSRGLLVLIDPELRFSDDTKFSDSVHDNVMYTLSVETPCSTQDSTHAVEQDLLKDAWTAAKSVVNRYWSYPCNSISQTYPSMSNNFSVPLLQDPTPIPTTIGGNVYTIGWRLAGTSLKYWINSKMLYADKGKLYTSVQTYLTQNQGLYFLTWTKTENYRINYGHEKVSEASGVCLLKAYFKANVHLFGETHTDQEIRIDFDVEAIKIPGSIFRVMENQLQSMTLEISKIEDKVVTLRFIENENDKCVAIERSKDETWVLGSTILRAHSIIMHNTGSNIIYHFLPPRQIQKETSQ</sequence>
<accession>A0A024G985</accession>
<dbReference type="Proteomes" id="UP000053237">
    <property type="component" value="Unassembled WGS sequence"/>
</dbReference>
<dbReference type="EMBL" id="CAIX01000044">
    <property type="protein sequence ID" value="CCI43120.1"/>
    <property type="molecule type" value="Genomic_DNA"/>
</dbReference>
<keyword evidence="1" id="KW-0732">Signal</keyword>
<evidence type="ECO:0008006" key="4">
    <source>
        <dbReference type="Google" id="ProtNLM"/>
    </source>
</evidence>
<comment type="caution">
    <text evidence="2">The sequence shown here is derived from an EMBL/GenBank/DDBJ whole genome shotgun (WGS) entry which is preliminary data.</text>
</comment>
<organism evidence="2 3">
    <name type="scientific">Albugo candida</name>
    <dbReference type="NCBI Taxonomy" id="65357"/>
    <lineage>
        <taxon>Eukaryota</taxon>
        <taxon>Sar</taxon>
        <taxon>Stramenopiles</taxon>
        <taxon>Oomycota</taxon>
        <taxon>Peronosporomycetes</taxon>
        <taxon>Albuginales</taxon>
        <taxon>Albuginaceae</taxon>
        <taxon>Albugo</taxon>
    </lineage>
</organism>
<dbReference type="AlphaFoldDB" id="A0A024G985"/>
<reference evidence="2 3" key="1">
    <citation type="submission" date="2012-05" db="EMBL/GenBank/DDBJ databases">
        <title>Recombination and specialization in a pathogen metapopulation.</title>
        <authorList>
            <person name="Gardiner A."/>
            <person name="Kemen E."/>
            <person name="Schultz-Larsen T."/>
            <person name="MacLean D."/>
            <person name="Van Oosterhout C."/>
            <person name="Jones J.D.G."/>
        </authorList>
    </citation>
    <scope>NUCLEOTIDE SEQUENCE [LARGE SCALE GENOMIC DNA]</scope>
    <source>
        <strain evidence="2 3">Ac Nc2</strain>
    </source>
</reference>
<keyword evidence="3" id="KW-1185">Reference proteome</keyword>
<feature type="signal peptide" evidence="1">
    <location>
        <begin position="1"/>
        <end position="26"/>
    </location>
</feature>
<evidence type="ECO:0000256" key="1">
    <source>
        <dbReference type="SAM" id="SignalP"/>
    </source>
</evidence>
<evidence type="ECO:0000313" key="2">
    <source>
        <dbReference type="EMBL" id="CCI43120.1"/>
    </source>
</evidence>
<evidence type="ECO:0000313" key="3">
    <source>
        <dbReference type="Proteomes" id="UP000053237"/>
    </source>
</evidence>
<gene>
    <name evidence="2" type="ORF">BN9_039040</name>
</gene>
<name>A0A024G985_9STRA</name>
<feature type="chain" id="PRO_5001529406" description="PA14 domain-containing protein" evidence="1">
    <location>
        <begin position="27"/>
        <end position="319"/>
    </location>
</feature>
<protein>
    <recommendedName>
        <fullName evidence="4">PA14 domain-containing protein</fullName>
    </recommendedName>
</protein>
<proteinExistence type="predicted"/>